<dbReference type="AlphaFoldDB" id="A0A5J5SYP6"/>
<proteinExistence type="predicted"/>
<dbReference type="Proteomes" id="UP000327439">
    <property type="component" value="Chromosome A13"/>
</dbReference>
<gene>
    <name evidence="2" type="ORF">ES319_A13G124900v1</name>
</gene>
<name>A0A5J5SYP6_GOSBA</name>
<evidence type="ECO:0000313" key="2">
    <source>
        <dbReference type="EMBL" id="KAB2048630.1"/>
    </source>
</evidence>
<evidence type="ECO:0000313" key="3">
    <source>
        <dbReference type="Proteomes" id="UP000327439"/>
    </source>
</evidence>
<reference evidence="3" key="1">
    <citation type="journal article" date="2020" name="Nat. Genet.">
        <title>Genomic diversifications of five Gossypium allopolyploid species and their impact on cotton improvement.</title>
        <authorList>
            <person name="Chen Z.J."/>
            <person name="Sreedasyam A."/>
            <person name="Ando A."/>
            <person name="Song Q."/>
            <person name="De Santiago L.M."/>
            <person name="Hulse-Kemp A.M."/>
            <person name="Ding M."/>
            <person name="Ye W."/>
            <person name="Kirkbride R.C."/>
            <person name="Jenkins J."/>
            <person name="Plott C."/>
            <person name="Lovell J."/>
            <person name="Lin Y.M."/>
            <person name="Vaughn R."/>
            <person name="Liu B."/>
            <person name="Simpson S."/>
            <person name="Scheffler B.E."/>
            <person name="Wen L."/>
            <person name="Saski C.A."/>
            <person name="Grover C.E."/>
            <person name="Hu G."/>
            <person name="Conover J.L."/>
            <person name="Carlson J.W."/>
            <person name="Shu S."/>
            <person name="Boston L.B."/>
            <person name="Williams M."/>
            <person name="Peterson D.G."/>
            <person name="McGee K."/>
            <person name="Jones D.C."/>
            <person name="Wendel J.F."/>
            <person name="Stelly D.M."/>
            <person name="Grimwood J."/>
            <person name="Schmutz J."/>
        </authorList>
    </citation>
    <scope>NUCLEOTIDE SEQUENCE [LARGE SCALE GENOMIC DNA]</scope>
    <source>
        <strain evidence="3">cv. 3-79</strain>
    </source>
</reference>
<feature type="compositionally biased region" description="Basic and acidic residues" evidence="1">
    <location>
        <begin position="19"/>
        <end position="50"/>
    </location>
</feature>
<evidence type="ECO:0000256" key="1">
    <source>
        <dbReference type="SAM" id="MobiDB-lite"/>
    </source>
</evidence>
<sequence length="94" mass="10696">MVEGHINLGYLTLFVQNKPDGEGLLDRGRSERRNSPPRPLRAESDDRGAVSDDEAAWVRRVQGGVRRWWCARWPMVGLVCGNWRLGLGFATEKF</sequence>
<keyword evidence="3" id="KW-1185">Reference proteome</keyword>
<protein>
    <submittedName>
        <fullName evidence="2">Uncharacterized protein</fullName>
    </submittedName>
</protein>
<organism evidence="2 3">
    <name type="scientific">Gossypium barbadense</name>
    <name type="common">Sea Island cotton</name>
    <name type="synonym">Hibiscus barbadensis</name>
    <dbReference type="NCBI Taxonomy" id="3634"/>
    <lineage>
        <taxon>Eukaryota</taxon>
        <taxon>Viridiplantae</taxon>
        <taxon>Streptophyta</taxon>
        <taxon>Embryophyta</taxon>
        <taxon>Tracheophyta</taxon>
        <taxon>Spermatophyta</taxon>
        <taxon>Magnoliopsida</taxon>
        <taxon>eudicotyledons</taxon>
        <taxon>Gunneridae</taxon>
        <taxon>Pentapetalae</taxon>
        <taxon>rosids</taxon>
        <taxon>malvids</taxon>
        <taxon>Malvales</taxon>
        <taxon>Malvaceae</taxon>
        <taxon>Malvoideae</taxon>
        <taxon>Gossypium</taxon>
    </lineage>
</organism>
<accession>A0A5J5SYP6</accession>
<dbReference type="EMBL" id="CM018214">
    <property type="protein sequence ID" value="KAB2048630.1"/>
    <property type="molecule type" value="Genomic_DNA"/>
</dbReference>
<feature type="region of interest" description="Disordered" evidence="1">
    <location>
        <begin position="18"/>
        <end position="50"/>
    </location>
</feature>